<evidence type="ECO:0000313" key="1">
    <source>
        <dbReference type="EMBL" id="EMG24295.1"/>
    </source>
</evidence>
<evidence type="ECO:0000313" key="2">
    <source>
        <dbReference type="Proteomes" id="UP000011778"/>
    </source>
</evidence>
<dbReference type="Proteomes" id="UP000011778">
    <property type="component" value="Unassembled WGS sequence"/>
</dbReference>
<protein>
    <submittedName>
        <fullName evidence="1">Uncharacterized protein</fullName>
    </submittedName>
</protein>
<reference evidence="1 2" key="1">
    <citation type="submission" date="2013-02" db="EMBL/GenBank/DDBJ databases">
        <authorList>
            <person name="Harkins D.M."/>
            <person name="Durkin A.S."/>
            <person name="Brinkac L.M."/>
            <person name="Haft D.H."/>
            <person name="Selengut J.D."/>
            <person name="Sanka R."/>
            <person name="DePew J."/>
            <person name="Purushe J."/>
            <person name="Tulsiani S.M."/>
            <person name="Graham G.C."/>
            <person name="Burns M.-A."/>
            <person name="Dohnt M.F."/>
            <person name="Smythe L.D."/>
            <person name="McKay D.B."/>
            <person name="Craig S.B."/>
            <person name="Vinetz J.M."/>
            <person name="Sutton G.G."/>
            <person name="Nierman W.C."/>
            <person name="Fouts D.E."/>
        </authorList>
    </citation>
    <scope>NUCLEOTIDE SEQUENCE [LARGE SCALE GENOMIC DNA]</scope>
    <source>
        <strain evidence="1 2">LT2050</strain>
    </source>
</reference>
<comment type="caution">
    <text evidence="1">The sequence shown here is derived from an EMBL/GenBank/DDBJ whole genome shotgun (WGS) entry which is preliminary data.</text>
</comment>
<name>M3GFT5_LEPIT</name>
<sequence>MLIVLLAMNIFLVTEIKNVFAALVGTIIWIPIFQSFEPPVQKLGLASVLFAFTLRNSNVFLKILYCIQFINLSVFIEARLFISSCVFNPL</sequence>
<organism evidence="1 2">
    <name type="scientific">Leptospira interrogans serovar Copenhageni str. LT2050</name>
    <dbReference type="NCBI Taxonomy" id="1001598"/>
    <lineage>
        <taxon>Bacteria</taxon>
        <taxon>Pseudomonadati</taxon>
        <taxon>Spirochaetota</taxon>
        <taxon>Spirochaetia</taxon>
        <taxon>Leptospirales</taxon>
        <taxon>Leptospiraceae</taxon>
        <taxon>Leptospira</taxon>
    </lineage>
</organism>
<gene>
    <name evidence="1" type="ORF">LEP1GSC150_2745</name>
</gene>
<dbReference type="EMBL" id="AFMD02000008">
    <property type="protein sequence ID" value="EMG24295.1"/>
    <property type="molecule type" value="Genomic_DNA"/>
</dbReference>
<accession>M3GFT5</accession>
<dbReference type="AlphaFoldDB" id="M3GFT5"/>
<proteinExistence type="predicted"/>